<evidence type="ECO:0000259" key="2">
    <source>
        <dbReference type="PROSITE" id="PS50994"/>
    </source>
</evidence>
<dbReference type="InterPro" id="IPR050900">
    <property type="entry name" value="Transposase_IS3/IS150/IS904"/>
</dbReference>
<dbReference type="PROSITE" id="PS50994">
    <property type="entry name" value="INTEGRASE"/>
    <property type="match status" value="1"/>
</dbReference>
<dbReference type="InterPro" id="IPR048020">
    <property type="entry name" value="Transpos_IS3"/>
</dbReference>
<dbReference type="Pfam" id="PF13276">
    <property type="entry name" value="HTH_21"/>
    <property type="match status" value="1"/>
</dbReference>
<dbReference type="OrthoDB" id="9775203at2"/>
<dbReference type="PANTHER" id="PTHR46889:SF4">
    <property type="entry name" value="TRANSPOSASE INSO FOR INSERTION SEQUENCE ELEMENT IS911B-RELATED"/>
    <property type="match status" value="1"/>
</dbReference>
<dbReference type="EMBL" id="QTTN01000027">
    <property type="protein sequence ID" value="REE77716.1"/>
    <property type="molecule type" value="Genomic_DNA"/>
</dbReference>
<gene>
    <name evidence="3" type="ORF">A8990_12736</name>
</gene>
<proteinExistence type="predicted"/>
<organism evidence="3 4">
    <name type="scientific">Paenibacillus taihuensis</name>
    <dbReference type="NCBI Taxonomy" id="1156355"/>
    <lineage>
        <taxon>Bacteria</taxon>
        <taxon>Bacillati</taxon>
        <taxon>Bacillota</taxon>
        <taxon>Bacilli</taxon>
        <taxon>Bacillales</taxon>
        <taxon>Paenibacillaceae</taxon>
        <taxon>Paenibacillus</taxon>
    </lineage>
</organism>
<dbReference type="Gene3D" id="3.30.420.10">
    <property type="entry name" value="Ribonuclease H-like superfamily/Ribonuclease H"/>
    <property type="match status" value="1"/>
</dbReference>
<evidence type="ECO:0000313" key="3">
    <source>
        <dbReference type="EMBL" id="REE77716.1"/>
    </source>
</evidence>
<dbReference type="SUPFAM" id="SSF53098">
    <property type="entry name" value="Ribonuclease H-like"/>
    <property type="match status" value="1"/>
</dbReference>
<dbReference type="InterPro" id="IPR001584">
    <property type="entry name" value="Integrase_cat-core"/>
</dbReference>
<comment type="caution">
    <text evidence="3">The sequence shown here is derived from an EMBL/GenBank/DDBJ whole genome shotgun (WGS) entry which is preliminary data.</text>
</comment>
<evidence type="ECO:0000256" key="1">
    <source>
        <dbReference type="ARBA" id="ARBA00002286"/>
    </source>
</evidence>
<dbReference type="InterPro" id="IPR025948">
    <property type="entry name" value="HTH-like_dom"/>
</dbReference>
<evidence type="ECO:0000313" key="4">
    <source>
        <dbReference type="Proteomes" id="UP000256304"/>
    </source>
</evidence>
<keyword evidence="4" id="KW-1185">Reference proteome</keyword>
<reference evidence="3 4" key="1">
    <citation type="submission" date="2018-08" db="EMBL/GenBank/DDBJ databases">
        <title>Genomic Encyclopedia of Type Strains, Phase III (KMG-III): the genomes of soil and plant-associated and newly described type strains.</title>
        <authorList>
            <person name="Whitman W."/>
        </authorList>
    </citation>
    <scope>NUCLEOTIDE SEQUENCE [LARGE SCALE GENOMIC DNA]</scope>
    <source>
        <strain evidence="3 4">CGMCC 1.10966</strain>
    </source>
</reference>
<dbReference type="PANTHER" id="PTHR46889">
    <property type="entry name" value="TRANSPOSASE INSF FOR INSERTION SEQUENCE IS3B-RELATED"/>
    <property type="match status" value="1"/>
</dbReference>
<accession>A0A3D9RI58</accession>
<sequence length="225" mass="25541">MRFKFIFEHRFEFRIAKMCQALSVSRSGYYAHIKRPESKRSKANRELLHTIKDIYSNSRGIYGAPQITKNLPSEKKASRGRVARLMRANGIRSKVVKKYKATTHSSHNLPVADNIVNQNFTTSKPNEKWLSDITYIPTAEGWLYLAGVLDLHGRKLVGWAMDGRMKTELVCAALKQAIGRTGASKGLIVHSDRGVQYASKGYQKLLKKHEFICSMSRKGNCYDNS</sequence>
<dbReference type="Proteomes" id="UP000256304">
    <property type="component" value="Unassembled WGS sequence"/>
</dbReference>
<dbReference type="InterPro" id="IPR036397">
    <property type="entry name" value="RNaseH_sf"/>
</dbReference>
<dbReference type="AlphaFoldDB" id="A0A3D9RI58"/>
<comment type="function">
    <text evidence="1">Involved in the transposition of the insertion sequence.</text>
</comment>
<dbReference type="GO" id="GO:0015074">
    <property type="term" value="P:DNA integration"/>
    <property type="evidence" value="ECO:0007669"/>
    <property type="project" value="InterPro"/>
</dbReference>
<feature type="domain" description="Integrase catalytic" evidence="2">
    <location>
        <begin position="121"/>
        <end position="225"/>
    </location>
</feature>
<name>A0A3D9RI58_9BACL</name>
<dbReference type="InterPro" id="IPR012337">
    <property type="entry name" value="RNaseH-like_sf"/>
</dbReference>
<protein>
    <submittedName>
        <fullName evidence="3">Transposase InsO family protein</fullName>
    </submittedName>
</protein>
<dbReference type="NCBIfam" id="NF033516">
    <property type="entry name" value="transpos_IS3"/>
    <property type="match status" value="1"/>
</dbReference>
<dbReference type="Pfam" id="PF00665">
    <property type="entry name" value="rve"/>
    <property type="match status" value="1"/>
</dbReference>
<dbReference type="GO" id="GO:0003676">
    <property type="term" value="F:nucleic acid binding"/>
    <property type="evidence" value="ECO:0007669"/>
    <property type="project" value="InterPro"/>
</dbReference>